<organism evidence="7 8">
    <name type="scientific">Kushneria aurantia</name>
    <dbReference type="NCBI Taxonomy" id="504092"/>
    <lineage>
        <taxon>Bacteria</taxon>
        <taxon>Pseudomonadati</taxon>
        <taxon>Pseudomonadota</taxon>
        <taxon>Gammaproteobacteria</taxon>
        <taxon>Oceanospirillales</taxon>
        <taxon>Halomonadaceae</taxon>
        <taxon>Kushneria</taxon>
    </lineage>
</organism>
<dbReference type="Pfam" id="PF03706">
    <property type="entry name" value="LPG_synthase_TM"/>
    <property type="match status" value="1"/>
</dbReference>
<gene>
    <name evidence="7" type="ORF">ACFFHW_00460</name>
</gene>
<feature type="transmembrane region" description="Helical" evidence="6">
    <location>
        <begin position="180"/>
        <end position="201"/>
    </location>
</feature>
<sequence length="327" mass="34555">MSERSAQRSAGRLLASLRGAPGSPLLRWLLSLVLLGSVALLVDHNALLSRLASLSPGWLALALALTVPQVLLSAWRWRLTACHMGLELRPGTAVAEYYLATFLNQILPGGVSGDLGRAWRHGSEGVSRRAALRAVVIERASGQLALALVALVSLVLFAPLRDGIAARFGAIGDLAANGPLILTLIGVALVILAFAAVWRMAPRWLAGLHHDLHRTLWAGSLWRRQLAGSLAIVASYVLVFICCARALGAPLPVTTLLALTPLVLMAMAIPLSVAGWGIRESAAALVWILAGLPAQQGVAISVTYGAVVLVSSLPGAVRLLLGRWRQR</sequence>
<keyword evidence="8" id="KW-1185">Reference proteome</keyword>
<comment type="subcellular location">
    <subcellularLocation>
        <location evidence="1">Cell membrane</location>
        <topology evidence="1">Multi-pass membrane protein</topology>
    </subcellularLocation>
</comment>
<evidence type="ECO:0000256" key="4">
    <source>
        <dbReference type="ARBA" id="ARBA00022989"/>
    </source>
</evidence>
<keyword evidence="3 6" id="KW-0812">Transmembrane</keyword>
<proteinExistence type="predicted"/>
<evidence type="ECO:0000256" key="3">
    <source>
        <dbReference type="ARBA" id="ARBA00022692"/>
    </source>
</evidence>
<evidence type="ECO:0000313" key="8">
    <source>
        <dbReference type="Proteomes" id="UP001589814"/>
    </source>
</evidence>
<evidence type="ECO:0000256" key="6">
    <source>
        <dbReference type="SAM" id="Phobius"/>
    </source>
</evidence>
<dbReference type="PANTHER" id="PTHR40277">
    <property type="entry name" value="BLL5419 PROTEIN"/>
    <property type="match status" value="1"/>
</dbReference>
<feature type="transmembrane region" description="Helical" evidence="6">
    <location>
        <begin position="54"/>
        <end position="75"/>
    </location>
</feature>
<comment type="caution">
    <text evidence="7">The sequence shown here is derived from an EMBL/GenBank/DDBJ whole genome shotgun (WGS) entry which is preliminary data.</text>
</comment>
<feature type="transmembrane region" description="Helical" evidence="6">
    <location>
        <begin position="25"/>
        <end position="42"/>
    </location>
</feature>
<feature type="transmembrane region" description="Helical" evidence="6">
    <location>
        <begin position="256"/>
        <end position="278"/>
    </location>
</feature>
<reference evidence="7 8" key="1">
    <citation type="submission" date="2024-09" db="EMBL/GenBank/DDBJ databases">
        <authorList>
            <person name="Sun Q."/>
            <person name="Mori K."/>
        </authorList>
    </citation>
    <scope>NUCLEOTIDE SEQUENCE [LARGE SCALE GENOMIC DNA]</scope>
    <source>
        <strain evidence="7 8">CCM 7415</strain>
    </source>
</reference>
<dbReference type="EMBL" id="JBHLVX010000001">
    <property type="protein sequence ID" value="MFC0266479.1"/>
    <property type="molecule type" value="Genomic_DNA"/>
</dbReference>
<name>A0ABV6FYL1_9GAMM</name>
<protein>
    <submittedName>
        <fullName evidence="7">YbhN family protein</fullName>
    </submittedName>
</protein>
<keyword evidence="5 6" id="KW-0472">Membrane</keyword>
<dbReference type="Proteomes" id="UP001589814">
    <property type="component" value="Unassembled WGS sequence"/>
</dbReference>
<keyword evidence="2" id="KW-1003">Cell membrane</keyword>
<accession>A0ABV6FYL1</accession>
<evidence type="ECO:0000256" key="2">
    <source>
        <dbReference type="ARBA" id="ARBA00022475"/>
    </source>
</evidence>
<evidence type="ECO:0000313" key="7">
    <source>
        <dbReference type="EMBL" id="MFC0266479.1"/>
    </source>
</evidence>
<dbReference type="PANTHER" id="PTHR40277:SF1">
    <property type="entry name" value="BLL5419 PROTEIN"/>
    <property type="match status" value="1"/>
</dbReference>
<feature type="transmembrane region" description="Helical" evidence="6">
    <location>
        <begin position="298"/>
        <end position="321"/>
    </location>
</feature>
<evidence type="ECO:0000256" key="5">
    <source>
        <dbReference type="ARBA" id="ARBA00023136"/>
    </source>
</evidence>
<feature type="transmembrane region" description="Helical" evidence="6">
    <location>
        <begin position="221"/>
        <end position="244"/>
    </location>
</feature>
<evidence type="ECO:0000256" key="1">
    <source>
        <dbReference type="ARBA" id="ARBA00004651"/>
    </source>
</evidence>
<dbReference type="RefSeq" id="WP_019950856.1">
    <property type="nucleotide sequence ID" value="NZ_JBHLVX010000001.1"/>
</dbReference>
<dbReference type="InterPro" id="IPR022791">
    <property type="entry name" value="L-PG_synthase/AglD"/>
</dbReference>
<keyword evidence="4 6" id="KW-1133">Transmembrane helix</keyword>